<accession>A0ABS1ZN05</accession>
<keyword evidence="1" id="KW-0472">Membrane</keyword>
<comment type="caution">
    <text evidence="2">The sequence shown here is derived from an EMBL/GenBank/DDBJ whole genome shotgun (WGS) entry which is preliminary data.</text>
</comment>
<keyword evidence="3" id="KW-1185">Reference proteome</keyword>
<keyword evidence="1" id="KW-1133">Transmembrane helix</keyword>
<keyword evidence="1" id="KW-0812">Transmembrane</keyword>
<evidence type="ECO:0000313" key="3">
    <source>
        <dbReference type="Proteomes" id="UP000809529"/>
    </source>
</evidence>
<dbReference type="EMBL" id="JAAEBW010000019">
    <property type="protein sequence ID" value="MBM1197865.1"/>
    <property type="molecule type" value="Genomic_DNA"/>
</dbReference>
<name>A0ABS1ZN05_9PSED</name>
<feature type="transmembrane region" description="Helical" evidence="1">
    <location>
        <begin position="78"/>
        <end position="99"/>
    </location>
</feature>
<evidence type="ECO:0000256" key="1">
    <source>
        <dbReference type="SAM" id="Phobius"/>
    </source>
</evidence>
<proteinExistence type="predicted"/>
<reference evidence="2 3" key="1">
    <citation type="submission" date="2020-01" db="EMBL/GenBank/DDBJ databases">
        <title>Comparative genomics of meat spoilage bacteria.</title>
        <authorList>
            <person name="Hilgarth M."/>
            <person name="Vogel R.F."/>
        </authorList>
    </citation>
    <scope>NUCLEOTIDE SEQUENCE [LARGE SCALE GENOMIC DNA]</scope>
    <source>
        <strain evidence="2 3">TMW2.2077</strain>
    </source>
</reference>
<organism evidence="2 3">
    <name type="scientific">Pseudomonas weihenstephanensis</name>
    <dbReference type="NCBI Taxonomy" id="1608994"/>
    <lineage>
        <taxon>Bacteria</taxon>
        <taxon>Pseudomonadati</taxon>
        <taxon>Pseudomonadota</taxon>
        <taxon>Gammaproteobacteria</taxon>
        <taxon>Pseudomonadales</taxon>
        <taxon>Pseudomonadaceae</taxon>
        <taxon>Pseudomonas</taxon>
    </lineage>
</organism>
<protein>
    <submittedName>
        <fullName evidence="2">Uncharacterized protein</fullName>
    </submittedName>
</protein>
<evidence type="ECO:0000313" key="2">
    <source>
        <dbReference type="EMBL" id="MBM1197865.1"/>
    </source>
</evidence>
<feature type="non-terminal residue" evidence="2">
    <location>
        <position position="110"/>
    </location>
</feature>
<sequence>MSESQETRPAAAAIKPLYRAGDIKKILTGTETYLAPLPLPTGAQPYCPSISDFNDVYLDFGGGKPNVFSYQLNLGGPFTFSCLLAFGSPVVGGFLGLVLDYPREDVADAV</sequence>
<gene>
    <name evidence="2" type="ORF">GYN02_22115</name>
</gene>
<dbReference type="Proteomes" id="UP000809529">
    <property type="component" value="Unassembled WGS sequence"/>
</dbReference>